<dbReference type="InterPro" id="IPR007560">
    <property type="entry name" value="Restrct_endonuc_IV_Mrr"/>
</dbReference>
<dbReference type="OrthoDB" id="141004at2157"/>
<feature type="transmembrane region" description="Helical" evidence="2">
    <location>
        <begin position="253"/>
        <end position="270"/>
    </location>
</feature>
<dbReference type="EMBL" id="JAGGKO010000001">
    <property type="protein sequence ID" value="MBP1953596.1"/>
    <property type="molecule type" value="Genomic_DNA"/>
</dbReference>
<dbReference type="InterPro" id="IPR011335">
    <property type="entry name" value="Restrct_endonuc-II-like"/>
</dbReference>
<keyword evidence="2" id="KW-0472">Membrane</keyword>
<dbReference type="RefSeq" id="WP_188871054.1">
    <property type="nucleotide sequence ID" value="NZ_BMOO01000003.1"/>
</dbReference>
<name>A0A8T4GJ51_9EURY</name>
<dbReference type="SUPFAM" id="SSF52980">
    <property type="entry name" value="Restriction endonuclease-like"/>
    <property type="match status" value="1"/>
</dbReference>
<feature type="domain" description="Restriction endonuclease type IV Mrr" evidence="3">
    <location>
        <begin position="18"/>
        <end position="131"/>
    </location>
</feature>
<dbReference type="InterPro" id="IPR011856">
    <property type="entry name" value="tRNA_endonuc-like_dom_sf"/>
</dbReference>
<dbReference type="AlphaFoldDB" id="A0A8T4GJ51"/>
<feature type="transmembrane region" description="Helical" evidence="2">
    <location>
        <begin position="219"/>
        <end position="237"/>
    </location>
</feature>
<feature type="compositionally biased region" description="Basic and acidic residues" evidence="1">
    <location>
        <begin position="163"/>
        <end position="179"/>
    </location>
</feature>
<feature type="transmembrane region" description="Helical" evidence="2">
    <location>
        <begin position="192"/>
        <end position="210"/>
    </location>
</feature>
<proteinExistence type="predicted"/>
<evidence type="ECO:0000259" key="3">
    <source>
        <dbReference type="Pfam" id="PF04471"/>
    </source>
</evidence>
<dbReference type="Proteomes" id="UP000765891">
    <property type="component" value="Unassembled WGS sequence"/>
</dbReference>
<dbReference type="GO" id="GO:0009307">
    <property type="term" value="P:DNA restriction-modification system"/>
    <property type="evidence" value="ECO:0007669"/>
    <property type="project" value="InterPro"/>
</dbReference>
<evidence type="ECO:0000313" key="5">
    <source>
        <dbReference type="Proteomes" id="UP000765891"/>
    </source>
</evidence>
<dbReference type="GO" id="GO:0015666">
    <property type="term" value="F:restriction endodeoxyribonuclease activity"/>
    <property type="evidence" value="ECO:0007669"/>
    <property type="project" value="TreeGrafter"/>
</dbReference>
<protein>
    <recommendedName>
        <fullName evidence="3">Restriction endonuclease type IV Mrr domain-containing protein</fullName>
    </recommendedName>
</protein>
<feature type="region of interest" description="Disordered" evidence="1">
    <location>
        <begin position="149"/>
        <end position="179"/>
    </location>
</feature>
<evidence type="ECO:0000256" key="2">
    <source>
        <dbReference type="SAM" id="Phobius"/>
    </source>
</evidence>
<accession>A0A8T4GJ51</accession>
<dbReference type="InterPro" id="IPR052906">
    <property type="entry name" value="Type_IV_Methyl-Rstrct_Enzyme"/>
</dbReference>
<dbReference type="PANTHER" id="PTHR30015">
    <property type="entry name" value="MRR RESTRICTION SYSTEM PROTEIN"/>
    <property type="match status" value="1"/>
</dbReference>
<dbReference type="PANTHER" id="PTHR30015:SF7">
    <property type="entry name" value="TYPE IV METHYL-DIRECTED RESTRICTION ENZYME ECOKMRR"/>
    <property type="match status" value="1"/>
</dbReference>
<evidence type="ECO:0000313" key="4">
    <source>
        <dbReference type="EMBL" id="MBP1953596.1"/>
    </source>
</evidence>
<dbReference type="GO" id="GO:0003677">
    <property type="term" value="F:DNA binding"/>
    <property type="evidence" value="ECO:0007669"/>
    <property type="project" value="InterPro"/>
</dbReference>
<dbReference type="Pfam" id="PF04471">
    <property type="entry name" value="Mrr_cat"/>
    <property type="match status" value="1"/>
</dbReference>
<gene>
    <name evidence="4" type="ORF">J2752_000477</name>
</gene>
<keyword evidence="2" id="KW-1133">Transmembrane helix</keyword>
<organism evidence="4 5">
    <name type="scientific">Halarchaeum rubridurum</name>
    <dbReference type="NCBI Taxonomy" id="489911"/>
    <lineage>
        <taxon>Archaea</taxon>
        <taxon>Methanobacteriati</taxon>
        <taxon>Methanobacteriota</taxon>
        <taxon>Stenosarchaea group</taxon>
        <taxon>Halobacteria</taxon>
        <taxon>Halobacteriales</taxon>
        <taxon>Halobacteriaceae</taxon>
    </lineage>
</organism>
<dbReference type="Gene3D" id="3.40.1350.10">
    <property type="match status" value="1"/>
</dbReference>
<comment type="caution">
    <text evidence="4">The sequence shown here is derived from an EMBL/GenBank/DDBJ whole genome shotgun (WGS) entry which is preliminary data.</text>
</comment>
<sequence length="283" mass="30870">MSTRAASLSAAALKKRLQGMDDWDFEHFVADLWSRQGWTTEVEQQSADAGVDVRATKETPFQQKALIQAKRYGENTTVGGPDIQQYASLKHQEDGVDQVVIVTTGAVTSQAEARASDLNVKLVDGDDLVQLVDDLDAYDLVEQYADLGGGEIDTEAGGSGESAGERSASEEARRRIQQADHPSDVGVNYPKIIAVCGAVGFMGALLGSLFPEGSLPYQIFYGVGTVFILIAVAGVYLDMRTLRIMGVWRPSKWYLYGSLIILGLPVYLYHRRRHVPQKTPAGE</sequence>
<feature type="compositionally biased region" description="Gly residues" evidence="1">
    <location>
        <begin position="149"/>
        <end position="161"/>
    </location>
</feature>
<reference evidence="4" key="1">
    <citation type="submission" date="2021-03" db="EMBL/GenBank/DDBJ databases">
        <title>Genomic Encyclopedia of Type Strains, Phase IV (KMG-IV): sequencing the most valuable type-strain genomes for metagenomic binning, comparative biology and taxonomic classification.</title>
        <authorList>
            <person name="Goeker M."/>
        </authorList>
    </citation>
    <scope>NUCLEOTIDE SEQUENCE</scope>
    <source>
        <strain evidence="4">DSM 22443</strain>
    </source>
</reference>
<keyword evidence="2" id="KW-0812">Transmembrane</keyword>
<evidence type="ECO:0000256" key="1">
    <source>
        <dbReference type="SAM" id="MobiDB-lite"/>
    </source>
</evidence>